<feature type="transmembrane region" description="Helical" evidence="7">
    <location>
        <begin position="277"/>
        <end position="302"/>
    </location>
</feature>
<evidence type="ECO:0000256" key="7">
    <source>
        <dbReference type="SAM" id="Phobius"/>
    </source>
</evidence>
<dbReference type="EMBL" id="JADPUN010000153">
    <property type="protein sequence ID" value="MBF9130384.1"/>
    <property type="molecule type" value="Genomic_DNA"/>
</dbReference>
<evidence type="ECO:0000259" key="9">
    <source>
        <dbReference type="Pfam" id="PF12704"/>
    </source>
</evidence>
<comment type="subcellular location">
    <subcellularLocation>
        <location evidence="1">Cell membrane</location>
        <topology evidence="1">Multi-pass membrane protein</topology>
    </subcellularLocation>
</comment>
<protein>
    <submittedName>
        <fullName evidence="10">ABC transporter permease</fullName>
    </submittedName>
</protein>
<evidence type="ECO:0000256" key="1">
    <source>
        <dbReference type="ARBA" id="ARBA00004651"/>
    </source>
</evidence>
<gene>
    <name evidence="10" type="ORF">I0C86_15665</name>
</gene>
<keyword evidence="2" id="KW-1003">Cell membrane</keyword>
<evidence type="ECO:0000256" key="2">
    <source>
        <dbReference type="ARBA" id="ARBA00022475"/>
    </source>
</evidence>
<name>A0ABS0GVZ9_9ACTN</name>
<dbReference type="InterPro" id="IPR050250">
    <property type="entry name" value="Macrolide_Exporter_MacB"/>
</dbReference>
<evidence type="ECO:0000256" key="4">
    <source>
        <dbReference type="ARBA" id="ARBA00022989"/>
    </source>
</evidence>
<keyword evidence="3 7" id="KW-0812">Transmembrane</keyword>
<evidence type="ECO:0000256" key="5">
    <source>
        <dbReference type="ARBA" id="ARBA00023136"/>
    </source>
</evidence>
<reference evidence="10 11" key="1">
    <citation type="submission" date="2020-11" db="EMBL/GenBank/DDBJ databases">
        <title>A novel isolate from a Black sea contaminated sediment with potential to produce alkanes: Plantactinospora alkalitolerans sp. nov.</title>
        <authorList>
            <person name="Carro L."/>
            <person name="Veyisoglu A."/>
            <person name="Guven K."/>
            <person name="Schumann P."/>
            <person name="Klenk H.-P."/>
            <person name="Sahin N."/>
        </authorList>
    </citation>
    <scope>NUCLEOTIDE SEQUENCE [LARGE SCALE GENOMIC DNA]</scope>
    <source>
        <strain evidence="10 11">S1510</strain>
    </source>
</reference>
<comment type="similarity">
    <text evidence="6">Belongs to the ABC-4 integral membrane protein family.</text>
</comment>
<evidence type="ECO:0000259" key="8">
    <source>
        <dbReference type="Pfam" id="PF02687"/>
    </source>
</evidence>
<dbReference type="PANTHER" id="PTHR30572:SF4">
    <property type="entry name" value="ABC TRANSPORTER PERMEASE YTRF"/>
    <property type="match status" value="1"/>
</dbReference>
<accession>A0ABS0GVZ9</accession>
<dbReference type="Proteomes" id="UP000638560">
    <property type="component" value="Unassembled WGS sequence"/>
</dbReference>
<dbReference type="InterPro" id="IPR025857">
    <property type="entry name" value="MacB_PCD"/>
</dbReference>
<keyword evidence="4 7" id="KW-1133">Transmembrane helix</keyword>
<sequence length="400" mass="41004">MSATTQLPAPARLHPGDLARVGLEGLRGRPLRAVLSAVGITIGVAAMVGLVGISTVSQAGLIAQIRALGSNLLTASPGTNLLGQNSTLPDGAEGMVTRIPGVTDVSAIGMVGGATVRRTDRIDPAETNGIAVQAARVDLLNTLQGTVRSGTFLNAATGRYPTVALGSVAADRLGIARAGAHVYIAGRWFLVIGVLDTLPLAPEIDRAALIGWPYASQLGFSGHPSTLYERSTAQTVQSVYDVLARTINPEHPEEVQVSQPTQELEAEAAADSAFNALFLGIGIVALLAGGIGIANVMVISVLERRQEIGLRRSLGATRHQIRMQFLTESVTLSTLGGAAGAAVGLVASTGYALVMGWPLTLPTETIAGGVAAAIVIGALAGLYPARRAARLTPTEALATT</sequence>
<evidence type="ECO:0000256" key="3">
    <source>
        <dbReference type="ARBA" id="ARBA00022692"/>
    </source>
</evidence>
<dbReference type="Pfam" id="PF12704">
    <property type="entry name" value="MacB_PCD"/>
    <property type="match status" value="1"/>
</dbReference>
<proteinExistence type="inferred from homology"/>
<evidence type="ECO:0000256" key="6">
    <source>
        <dbReference type="ARBA" id="ARBA00038076"/>
    </source>
</evidence>
<feature type="domain" description="MacB-like periplasmic core" evidence="9">
    <location>
        <begin position="34"/>
        <end position="255"/>
    </location>
</feature>
<evidence type="ECO:0000313" key="10">
    <source>
        <dbReference type="EMBL" id="MBF9130384.1"/>
    </source>
</evidence>
<keyword evidence="5 7" id="KW-0472">Membrane</keyword>
<feature type="transmembrane region" description="Helical" evidence="7">
    <location>
        <begin position="33"/>
        <end position="53"/>
    </location>
</feature>
<dbReference type="RefSeq" id="WP_196201961.1">
    <property type="nucleotide sequence ID" value="NZ_JADPUN010000153.1"/>
</dbReference>
<feature type="transmembrane region" description="Helical" evidence="7">
    <location>
        <begin position="330"/>
        <end position="354"/>
    </location>
</feature>
<organism evidence="10 11">
    <name type="scientific">Plantactinospora alkalitolerans</name>
    <dbReference type="NCBI Taxonomy" id="2789879"/>
    <lineage>
        <taxon>Bacteria</taxon>
        <taxon>Bacillati</taxon>
        <taxon>Actinomycetota</taxon>
        <taxon>Actinomycetes</taxon>
        <taxon>Micromonosporales</taxon>
        <taxon>Micromonosporaceae</taxon>
        <taxon>Plantactinospora</taxon>
    </lineage>
</organism>
<dbReference type="PANTHER" id="PTHR30572">
    <property type="entry name" value="MEMBRANE COMPONENT OF TRANSPORTER-RELATED"/>
    <property type="match status" value="1"/>
</dbReference>
<keyword evidence="11" id="KW-1185">Reference proteome</keyword>
<dbReference type="Pfam" id="PF02687">
    <property type="entry name" value="FtsX"/>
    <property type="match status" value="1"/>
</dbReference>
<evidence type="ECO:0000313" key="11">
    <source>
        <dbReference type="Proteomes" id="UP000638560"/>
    </source>
</evidence>
<feature type="domain" description="ABC3 transporter permease C-terminal" evidence="8">
    <location>
        <begin position="281"/>
        <end position="393"/>
    </location>
</feature>
<dbReference type="InterPro" id="IPR003838">
    <property type="entry name" value="ABC3_permease_C"/>
</dbReference>
<feature type="transmembrane region" description="Helical" evidence="7">
    <location>
        <begin position="366"/>
        <end position="385"/>
    </location>
</feature>
<comment type="caution">
    <text evidence="10">The sequence shown here is derived from an EMBL/GenBank/DDBJ whole genome shotgun (WGS) entry which is preliminary data.</text>
</comment>